<feature type="region of interest" description="Disordered" evidence="1">
    <location>
        <begin position="1"/>
        <end position="23"/>
    </location>
</feature>
<feature type="compositionally biased region" description="Polar residues" evidence="1">
    <location>
        <begin position="1"/>
        <end position="13"/>
    </location>
</feature>
<comment type="caution">
    <text evidence="2">The sequence shown here is derived from an EMBL/GenBank/DDBJ whole genome shotgun (WGS) entry which is preliminary data.</text>
</comment>
<evidence type="ECO:0000313" key="3">
    <source>
        <dbReference type="Proteomes" id="UP001218218"/>
    </source>
</evidence>
<evidence type="ECO:0000256" key="1">
    <source>
        <dbReference type="SAM" id="MobiDB-lite"/>
    </source>
</evidence>
<sequence length="236" mass="26277">MATTHSEAPSNYDASPDPLADQHQRRAQEAACLSSSGCCWYTPGEARLPRAAWCAQGLVGDMTLLPHHHSPIPLFPQQREPSLPQAYGCNTSANAPRRQRHAGLRSRYHSACKIHAAPLRRTHTLVPARALSFPQKQDRREPSDSTVPYQFSRVEVRLVLSSPHHGYWQRKLSLPHEQPARLVPWIPCARSTPPPRSTAALDTSPVQGWPNDAHGTRLRSGKQEVTRRRLLAAAGR</sequence>
<feature type="region of interest" description="Disordered" evidence="1">
    <location>
        <begin position="193"/>
        <end position="224"/>
    </location>
</feature>
<reference evidence="2" key="1">
    <citation type="submission" date="2023-03" db="EMBL/GenBank/DDBJ databases">
        <title>Massive genome expansion in bonnet fungi (Mycena s.s.) driven by repeated elements and novel gene families across ecological guilds.</title>
        <authorList>
            <consortium name="Lawrence Berkeley National Laboratory"/>
            <person name="Harder C.B."/>
            <person name="Miyauchi S."/>
            <person name="Viragh M."/>
            <person name="Kuo A."/>
            <person name="Thoen E."/>
            <person name="Andreopoulos B."/>
            <person name="Lu D."/>
            <person name="Skrede I."/>
            <person name="Drula E."/>
            <person name="Henrissat B."/>
            <person name="Morin E."/>
            <person name="Kohler A."/>
            <person name="Barry K."/>
            <person name="LaButti K."/>
            <person name="Morin E."/>
            <person name="Salamov A."/>
            <person name="Lipzen A."/>
            <person name="Mereny Z."/>
            <person name="Hegedus B."/>
            <person name="Baldrian P."/>
            <person name="Stursova M."/>
            <person name="Weitz H."/>
            <person name="Taylor A."/>
            <person name="Grigoriev I.V."/>
            <person name="Nagy L.G."/>
            <person name="Martin F."/>
            <person name="Kauserud H."/>
        </authorList>
    </citation>
    <scope>NUCLEOTIDE SEQUENCE</scope>
    <source>
        <strain evidence="2">CBHHK002</strain>
    </source>
</reference>
<keyword evidence="3" id="KW-1185">Reference proteome</keyword>
<dbReference type="Proteomes" id="UP001218218">
    <property type="component" value="Unassembled WGS sequence"/>
</dbReference>
<protein>
    <submittedName>
        <fullName evidence="2">Uncharacterized protein</fullName>
    </submittedName>
</protein>
<proteinExistence type="predicted"/>
<organism evidence="2 3">
    <name type="scientific">Mycena albidolilacea</name>
    <dbReference type="NCBI Taxonomy" id="1033008"/>
    <lineage>
        <taxon>Eukaryota</taxon>
        <taxon>Fungi</taxon>
        <taxon>Dikarya</taxon>
        <taxon>Basidiomycota</taxon>
        <taxon>Agaricomycotina</taxon>
        <taxon>Agaricomycetes</taxon>
        <taxon>Agaricomycetidae</taxon>
        <taxon>Agaricales</taxon>
        <taxon>Marasmiineae</taxon>
        <taxon>Mycenaceae</taxon>
        <taxon>Mycena</taxon>
    </lineage>
</organism>
<gene>
    <name evidence="2" type="ORF">DFH08DRAFT_1039277</name>
</gene>
<dbReference type="AlphaFoldDB" id="A0AAD7F1T9"/>
<evidence type="ECO:0000313" key="2">
    <source>
        <dbReference type="EMBL" id="KAJ7359940.1"/>
    </source>
</evidence>
<accession>A0AAD7F1T9</accession>
<dbReference type="EMBL" id="JARIHO010000006">
    <property type="protein sequence ID" value="KAJ7359940.1"/>
    <property type="molecule type" value="Genomic_DNA"/>
</dbReference>
<name>A0AAD7F1T9_9AGAR</name>